<dbReference type="AlphaFoldDB" id="A0AAV4MNY5"/>
<name>A0AAV4MNY5_CAEEX</name>
<evidence type="ECO:0000313" key="1">
    <source>
        <dbReference type="EMBL" id="GIX74146.1"/>
    </source>
</evidence>
<protein>
    <submittedName>
        <fullName evidence="1">Uncharacterized protein</fullName>
    </submittedName>
</protein>
<reference evidence="1 2" key="1">
    <citation type="submission" date="2021-06" db="EMBL/GenBank/DDBJ databases">
        <title>Caerostris extrusa draft genome.</title>
        <authorList>
            <person name="Kono N."/>
            <person name="Arakawa K."/>
        </authorList>
    </citation>
    <scope>NUCLEOTIDE SEQUENCE [LARGE SCALE GENOMIC DNA]</scope>
</reference>
<gene>
    <name evidence="1" type="ORF">CEXT_399281</name>
</gene>
<keyword evidence="2" id="KW-1185">Reference proteome</keyword>
<dbReference type="Proteomes" id="UP001054945">
    <property type="component" value="Unassembled WGS sequence"/>
</dbReference>
<evidence type="ECO:0000313" key="2">
    <source>
        <dbReference type="Proteomes" id="UP001054945"/>
    </source>
</evidence>
<accession>A0AAV4MNY5</accession>
<comment type="caution">
    <text evidence="1">The sequence shown here is derived from an EMBL/GenBank/DDBJ whole genome shotgun (WGS) entry which is preliminary data.</text>
</comment>
<sequence>MHGRKRRSENKFEMFKHESTVSETRSVFRNGGPSPISVFCNVVLVIYSSFSENAIARTLRARWKMSRIYFGYDLIYFLRWIDTAFSLET</sequence>
<proteinExistence type="predicted"/>
<dbReference type="EMBL" id="BPLR01020033">
    <property type="protein sequence ID" value="GIX74146.1"/>
    <property type="molecule type" value="Genomic_DNA"/>
</dbReference>
<organism evidence="1 2">
    <name type="scientific">Caerostris extrusa</name>
    <name type="common">Bark spider</name>
    <name type="synonym">Caerostris bankana</name>
    <dbReference type="NCBI Taxonomy" id="172846"/>
    <lineage>
        <taxon>Eukaryota</taxon>
        <taxon>Metazoa</taxon>
        <taxon>Ecdysozoa</taxon>
        <taxon>Arthropoda</taxon>
        <taxon>Chelicerata</taxon>
        <taxon>Arachnida</taxon>
        <taxon>Araneae</taxon>
        <taxon>Araneomorphae</taxon>
        <taxon>Entelegynae</taxon>
        <taxon>Araneoidea</taxon>
        <taxon>Araneidae</taxon>
        <taxon>Caerostris</taxon>
    </lineage>
</organism>